<feature type="domain" description="Putative carbohydrate metabolism" evidence="1">
    <location>
        <begin position="131"/>
        <end position="380"/>
    </location>
</feature>
<organism evidence="2 3">
    <name type="scientific">Mediterranea massiliensis</name>
    <dbReference type="NCBI Taxonomy" id="1841865"/>
    <lineage>
        <taxon>Bacteria</taxon>
        <taxon>Pseudomonadati</taxon>
        <taxon>Bacteroidota</taxon>
        <taxon>Bacteroidia</taxon>
        <taxon>Bacteroidales</taxon>
        <taxon>Bacteroidaceae</taxon>
        <taxon>Mediterranea</taxon>
    </lineage>
</organism>
<gene>
    <name evidence="2" type="ORF">H7U35_01105</name>
</gene>
<evidence type="ECO:0000313" key="2">
    <source>
        <dbReference type="EMBL" id="MBM6733827.1"/>
    </source>
</evidence>
<dbReference type="Gene3D" id="2.60.120.890">
    <property type="entry name" value="BT2081, beta-jelly-roll domain"/>
    <property type="match status" value="1"/>
</dbReference>
<sequence>MKFKDIAICFLLIIPSITSCIQDEALNTEADIESVSLPDDVLVRFVELDVITDANNGKIHPIVLYVKKGTDITRLAPEFTLTPGATVVPKSGTVLDFSTPQSYLVTSEDGQWQRKYSIEVTSTGFTSNQYDFEHVRLGGNGKYHIFYETDQLGIETMTWASANPGFALTDYTLSQPTQFPTYQADGGRNGSKCLTLVTRKTGSLGSSVNMPIASGNLFIGSFNLANALTNALKATQFGSQFDRIPTSLHGYYKFKAGETFYELDTSAEDKLKPIPDRKDMFNIYAVFYESTEDNPVLDGTNVLAEDNEQIISVAQIEDAHETDEWTEFTLPFQLREGKSIDATKLAEGKYNLTIVFASSIRGDYFEGAPGSTLCIDEVTLNYEE</sequence>
<dbReference type="Pfam" id="PF13201">
    <property type="entry name" value="PCMD"/>
    <property type="match status" value="1"/>
</dbReference>
<accession>A0ABS2DY63</accession>
<evidence type="ECO:0000259" key="1">
    <source>
        <dbReference type="Pfam" id="PF13201"/>
    </source>
</evidence>
<protein>
    <submittedName>
        <fullName evidence="2">PCMD domain-containing protein</fullName>
    </submittedName>
</protein>
<comment type="caution">
    <text evidence="2">The sequence shown here is derived from an EMBL/GenBank/DDBJ whole genome shotgun (WGS) entry which is preliminary data.</text>
</comment>
<dbReference type="RefSeq" id="WP_205094317.1">
    <property type="nucleotide sequence ID" value="NZ_JACLYZ010000001.1"/>
</dbReference>
<dbReference type="Proteomes" id="UP000766986">
    <property type="component" value="Unassembled WGS sequence"/>
</dbReference>
<proteinExistence type="predicted"/>
<dbReference type="Gene3D" id="2.60.40.2340">
    <property type="match status" value="1"/>
</dbReference>
<dbReference type="InterPro" id="IPR025112">
    <property type="entry name" value="PCMD"/>
</dbReference>
<name>A0ABS2DY63_9BACT</name>
<dbReference type="EMBL" id="JACLYZ010000001">
    <property type="protein sequence ID" value="MBM6733827.1"/>
    <property type="molecule type" value="Genomic_DNA"/>
</dbReference>
<dbReference type="InterPro" id="IPR038653">
    <property type="entry name" value="Put_CMD_sf"/>
</dbReference>
<keyword evidence="3" id="KW-1185">Reference proteome</keyword>
<evidence type="ECO:0000313" key="3">
    <source>
        <dbReference type="Proteomes" id="UP000766986"/>
    </source>
</evidence>
<dbReference type="PROSITE" id="PS51257">
    <property type="entry name" value="PROKAR_LIPOPROTEIN"/>
    <property type="match status" value="1"/>
</dbReference>
<reference evidence="2 3" key="1">
    <citation type="journal article" date="2021" name="Sci. Rep.">
        <title>The distribution of antibiotic resistance genes in chicken gut microbiota commensals.</title>
        <authorList>
            <person name="Juricova H."/>
            <person name="Matiasovicova J."/>
            <person name="Kubasova T."/>
            <person name="Cejkova D."/>
            <person name="Rychlik I."/>
        </authorList>
    </citation>
    <scope>NUCLEOTIDE SEQUENCE [LARGE SCALE GENOMIC DNA]</scope>
    <source>
        <strain evidence="2 3">An772</strain>
    </source>
</reference>